<dbReference type="GO" id="GO:0005549">
    <property type="term" value="F:odorant binding"/>
    <property type="evidence" value="ECO:0007669"/>
    <property type="project" value="InterPro"/>
</dbReference>
<keyword evidence="9" id="KW-0807">Transducer</keyword>
<keyword evidence="4 10" id="KW-0812">Transmembrane</keyword>
<organism evidence="11">
    <name type="scientific">Eucryptorrhynchus brandti</name>
    <name type="common">Snout weevil</name>
    <dbReference type="NCBI Taxonomy" id="436910"/>
    <lineage>
        <taxon>Eukaryota</taxon>
        <taxon>Metazoa</taxon>
        <taxon>Ecdysozoa</taxon>
        <taxon>Arthropoda</taxon>
        <taxon>Hexapoda</taxon>
        <taxon>Insecta</taxon>
        <taxon>Pterygota</taxon>
        <taxon>Neoptera</taxon>
        <taxon>Endopterygota</taxon>
        <taxon>Coleoptera</taxon>
        <taxon>Polyphaga</taxon>
        <taxon>Cucujiformia</taxon>
        <taxon>Curculionidae</taxon>
        <taxon>Cryptorhynchinae</taxon>
        <taxon>Eucryptorrhynchus</taxon>
    </lineage>
</organism>
<keyword evidence="5" id="KW-0552">Olfaction</keyword>
<dbReference type="Pfam" id="PF02949">
    <property type="entry name" value="7tm_6"/>
    <property type="match status" value="1"/>
</dbReference>
<dbReference type="InterPro" id="IPR004117">
    <property type="entry name" value="7tm6_olfct_rcpt"/>
</dbReference>
<reference evidence="11" key="1">
    <citation type="submission" date="2020-12" db="EMBL/GenBank/DDBJ databases">
        <authorList>
            <person name="Wen X."/>
        </authorList>
    </citation>
    <scope>NUCLEOTIDE SEQUENCE</scope>
</reference>
<dbReference type="GO" id="GO:0007165">
    <property type="term" value="P:signal transduction"/>
    <property type="evidence" value="ECO:0007669"/>
    <property type="project" value="UniProtKB-KW"/>
</dbReference>
<evidence type="ECO:0000256" key="7">
    <source>
        <dbReference type="ARBA" id="ARBA00023136"/>
    </source>
</evidence>
<dbReference type="EMBL" id="MW419407">
    <property type="protein sequence ID" value="QXE93268.1"/>
    <property type="molecule type" value="mRNA"/>
</dbReference>
<name>A0A8F4MY86_EUCBR</name>
<evidence type="ECO:0000256" key="1">
    <source>
        <dbReference type="ARBA" id="ARBA00004651"/>
    </source>
</evidence>
<evidence type="ECO:0000256" key="4">
    <source>
        <dbReference type="ARBA" id="ARBA00022692"/>
    </source>
</evidence>
<dbReference type="AlphaFoldDB" id="A0A8F4MY86"/>
<evidence type="ECO:0000256" key="10">
    <source>
        <dbReference type="SAM" id="Phobius"/>
    </source>
</evidence>
<sequence length="206" mass="23435">MCGIIPQLTEKFHILSYQANYYIVSDSFGCCSHNGLWYSKYIKHNEVNTSIFHIFVDCGINSASEAIEKLFSYGVLGQFFSSIIVICFTLFHLISPSMDEESDPLARYSYLTSCLAYLMCMLAEVSIYCIYGQGVLTESSDINQATYLSNWYVSNIHAKKDLIMLRERAKRPIILTAGGLFPLTLETLVKIFKTSYSFLAVLRQRN</sequence>
<keyword evidence="8 11" id="KW-0675">Receptor</keyword>
<evidence type="ECO:0000256" key="6">
    <source>
        <dbReference type="ARBA" id="ARBA00022989"/>
    </source>
</evidence>
<accession>A0A8F4MY86</accession>
<proteinExistence type="evidence at transcript level"/>
<dbReference type="PANTHER" id="PTHR21137:SF35">
    <property type="entry name" value="ODORANT RECEPTOR 19A-RELATED"/>
    <property type="match status" value="1"/>
</dbReference>
<dbReference type="PANTHER" id="PTHR21137">
    <property type="entry name" value="ODORANT RECEPTOR"/>
    <property type="match status" value="1"/>
</dbReference>
<feature type="transmembrane region" description="Helical" evidence="10">
    <location>
        <begin position="107"/>
        <end position="131"/>
    </location>
</feature>
<evidence type="ECO:0000256" key="8">
    <source>
        <dbReference type="ARBA" id="ARBA00023170"/>
    </source>
</evidence>
<evidence type="ECO:0000256" key="3">
    <source>
        <dbReference type="ARBA" id="ARBA00022606"/>
    </source>
</evidence>
<keyword evidence="3" id="KW-0716">Sensory transduction</keyword>
<keyword evidence="6 10" id="KW-1133">Transmembrane helix</keyword>
<protein>
    <submittedName>
        <fullName evidence="11">Odorant receptor 42</fullName>
    </submittedName>
</protein>
<comment type="subcellular location">
    <subcellularLocation>
        <location evidence="1">Cell membrane</location>
        <topology evidence="1">Multi-pass membrane protein</topology>
    </subcellularLocation>
</comment>
<dbReference type="GO" id="GO:0004984">
    <property type="term" value="F:olfactory receptor activity"/>
    <property type="evidence" value="ECO:0007669"/>
    <property type="project" value="InterPro"/>
</dbReference>
<evidence type="ECO:0000256" key="5">
    <source>
        <dbReference type="ARBA" id="ARBA00022725"/>
    </source>
</evidence>
<dbReference type="GO" id="GO:0005886">
    <property type="term" value="C:plasma membrane"/>
    <property type="evidence" value="ECO:0007669"/>
    <property type="project" value="UniProtKB-SubCell"/>
</dbReference>
<feature type="transmembrane region" description="Helical" evidence="10">
    <location>
        <begin position="70"/>
        <end position="95"/>
    </location>
</feature>
<keyword evidence="7 10" id="KW-0472">Membrane</keyword>
<evidence type="ECO:0000313" key="11">
    <source>
        <dbReference type="EMBL" id="QXE93268.1"/>
    </source>
</evidence>
<evidence type="ECO:0000256" key="2">
    <source>
        <dbReference type="ARBA" id="ARBA00022475"/>
    </source>
</evidence>
<keyword evidence="2" id="KW-1003">Cell membrane</keyword>
<evidence type="ECO:0000256" key="9">
    <source>
        <dbReference type="ARBA" id="ARBA00023224"/>
    </source>
</evidence>